<feature type="compositionally biased region" description="Basic and acidic residues" evidence="1">
    <location>
        <begin position="29"/>
        <end position="69"/>
    </location>
</feature>
<evidence type="ECO:0000313" key="2">
    <source>
        <dbReference type="EMBL" id="MFH5227549.1"/>
    </source>
</evidence>
<accession>A0ABW7KNR7</accession>
<evidence type="ECO:0000313" key="5">
    <source>
        <dbReference type="Proteomes" id="UP001609219"/>
    </source>
</evidence>
<gene>
    <name evidence="3" type="ORF">ACHIPV_19865</name>
    <name evidence="2" type="ORF">ACHIRB_02930</name>
</gene>
<protein>
    <submittedName>
        <fullName evidence="3">Uncharacterized protein</fullName>
    </submittedName>
</protein>
<feature type="region of interest" description="Disordered" evidence="1">
    <location>
        <begin position="29"/>
        <end position="70"/>
    </location>
</feature>
<evidence type="ECO:0000313" key="3">
    <source>
        <dbReference type="EMBL" id="MFH5244114.1"/>
    </source>
</evidence>
<organism evidence="3 4">
    <name type="scientific">Antrihabitans spumae</name>
    <dbReference type="NCBI Taxonomy" id="3373370"/>
    <lineage>
        <taxon>Bacteria</taxon>
        <taxon>Bacillati</taxon>
        <taxon>Actinomycetota</taxon>
        <taxon>Actinomycetes</taxon>
        <taxon>Mycobacteriales</taxon>
        <taxon>Nocardiaceae</taxon>
        <taxon>Antrihabitans</taxon>
    </lineage>
</organism>
<reference evidence="4 5" key="1">
    <citation type="submission" date="2024-10" db="EMBL/GenBank/DDBJ databases">
        <authorList>
            <person name="Riesco R."/>
        </authorList>
    </citation>
    <scope>NUCLEOTIDE SEQUENCE [LARGE SCALE GENOMIC DNA]</scope>
    <source>
        <strain evidence="3 4">NCIMB 15448</strain>
        <strain evidence="2 5">NCIMB 15450</strain>
    </source>
</reference>
<sequence>MSTDTPHLEFVGSEIAVMAAKALQAARRASEEYRRAQQRREQRHDRAERLADRERQRAERAQRNAEKSDLLAQKWQDSSLAARWAAAEATRDVDPQTADAWSQRMREDGISPEAVITLADQMDAADAETVAAVVGAGSDPREPGDAGAGADEPSGTDMNAQTLVAESLAESLVEHTLDAETAPAPDYDSESRRRVADLVGVADPAWSSGETSSSVADFTEVPQRESNETYAEREFGADL</sequence>
<evidence type="ECO:0000313" key="4">
    <source>
        <dbReference type="Proteomes" id="UP001609176"/>
    </source>
</evidence>
<dbReference type="EMBL" id="JBIMSN010000012">
    <property type="protein sequence ID" value="MFH5227549.1"/>
    <property type="molecule type" value="Genomic_DNA"/>
</dbReference>
<dbReference type="Proteomes" id="UP001609176">
    <property type="component" value="Unassembled WGS sequence"/>
</dbReference>
<dbReference type="RefSeq" id="WP_395125492.1">
    <property type="nucleotide sequence ID" value="NZ_JBIMSN010000012.1"/>
</dbReference>
<keyword evidence="5" id="KW-1185">Reference proteome</keyword>
<feature type="region of interest" description="Disordered" evidence="1">
    <location>
        <begin position="136"/>
        <end position="239"/>
    </location>
</feature>
<feature type="compositionally biased region" description="Basic and acidic residues" evidence="1">
    <location>
        <begin position="222"/>
        <end position="239"/>
    </location>
</feature>
<proteinExistence type="predicted"/>
<comment type="caution">
    <text evidence="3">The sequence shown here is derived from an EMBL/GenBank/DDBJ whole genome shotgun (WGS) entry which is preliminary data.</text>
</comment>
<dbReference type="EMBL" id="JBIMSP010000036">
    <property type="protein sequence ID" value="MFH5244114.1"/>
    <property type="molecule type" value="Genomic_DNA"/>
</dbReference>
<dbReference type="Proteomes" id="UP001609219">
    <property type="component" value="Unassembled WGS sequence"/>
</dbReference>
<evidence type="ECO:0000256" key="1">
    <source>
        <dbReference type="SAM" id="MobiDB-lite"/>
    </source>
</evidence>
<name>A0ABW7KNR7_9NOCA</name>